<sequence>MQAIQMIELNQQNLEEEGGYCLRSKPLSTGYQNKNNWLKDELAAGLKYIKLMENGKQAGFIEYTAAEYSSRVVHANDYMIIHCLWVNISGKGHGTRLIHKCIEDARQQNKCGVAVITNSDTSWTPSKDIFLKNGFTLIQEAPYGFELLVHPLKDGPLPFFPNNWEERLKTSDELTIFRTNQCPFVDVATENMLEGARKLGLEAKVIDMKNREELMALSPTPYGIFGVTYRGRLVTFHRLTVHSAIKKLKSLCN</sequence>
<reference evidence="2 3" key="1">
    <citation type="submission" date="2014-04" db="EMBL/GenBank/DDBJ databases">
        <authorList>
            <person name="Bishop-Lilly K.A."/>
            <person name="Broomall S.M."/>
            <person name="Chain P.S."/>
            <person name="Chertkov O."/>
            <person name="Coyne S.R."/>
            <person name="Daligault H.E."/>
            <person name="Davenport K.W."/>
            <person name="Erkkila T."/>
            <person name="Frey K.G."/>
            <person name="Gibbons H.S."/>
            <person name="Gu W."/>
            <person name="Jaissle J."/>
            <person name="Johnson S.L."/>
            <person name="Koroleva G.I."/>
            <person name="Ladner J.T."/>
            <person name="Lo C.-C."/>
            <person name="Minogue T.D."/>
            <person name="Munk C."/>
            <person name="Palacios G.F."/>
            <person name="Redden C.L."/>
            <person name="Rosenzweig C.N."/>
            <person name="Scholz M.B."/>
            <person name="Teshima H."/>
            <person name="Xu Y."/>
        </authorList>
    </citation>
    <scope>NUCLEOTIDE SEQUENCE [LARGE SCALE GENOMIC DNA]</scope>
    <source>
        <strain evidence="2 3">8244</strain>
    </source>
</reference>
<keyword evidence="3" id="KW-1185">Reference proteome</keyword>
<comment type="caution">
    <text evidence="2">The sequence shown here is derived from an EMBL/GenBank/DDBJ whole genome shotgun (WGS) entry which is preliminary data.</text>
</comment>
<organism evidence="2 3">
    <name type="scientific">Paenibacillus macerans</name>
    <name type="common">Bacillus macerans</name>
    <dbReference type="NCBI Taxonomy" id="44252"/>
    <lineage>
        <taxon>Bacteria</taxon>
        <taxon>Bacillati</taxon>
        <taxon>Bacillota</taxon>
        <taxon>Bacilli</taxon>
        <taxon>Bacillales</taxon>
        <taxon>Paenibacillaceae</taxon>
        <taxon>Paenibacillus</taxon>
    </lineage>
</organism>
<evidence type="ECO:0000313" key="2">
    <source>
        <dbReference type="EMBL" id="KFN10761.1"/>
    </source>
</evidence>
<dbReference type="EMBL" id="JMQA01000017">
    <property type="protein sequence ID" value="KFN10761.1"/>
    <property type="molecule type" value="Genomic_DNA"/>
</dbReference>
<proteinExistence type="predicted"/>
<dbReference type="RefSeq" id="WP_036622845.1">
    <property type="nucleotide sequence ID" value="NZ_BOSD01000020.1"/>
</dbReference>
<dbReference type="Pfam" id="PF00583">
    <property type="entry name" value="Acetyltransf_1"/>
    <property type="match status" value="1"/>
</dbReference>
<dbReference type="InterPro" id="IPR016181">
    <property type="entry name" value="Acyl_CoA_acyltransferase"/>
</dbReference>
<dbReference type="Gene3D" id="3.40.630.30">
    <property type="match status" value="1"/>
</dbReference>
<dbReference type="PATRIC" id="fig|44252.3.peg.1168"/>
<dbReference type="GeneID" id="77007084"/>
<name>A0A091A370_PAEMA</name>
<feature type="domain" description="N-acetyltransferase" evidence="1">
    <location>
        <begin position="1"/>
        <end position="153"/>
    </location>
</feature>
<dbReference type="Proteomes" id="UP000029278">
    <property type="component" value="Unassembled WGS sequence"/>
</dbReference>
<dbReference type="OrthoDB" id="3172674at2"/>
<gene>
    <name evidence="2" type="ORF">DJ90_4064</name>
</gene>
<keyword evidence="2" id="KW-0808">Transferase</keyword>
<protein>
    <submittedName>
        <fullName evidence="2">Acetyltransferase family protein</fullName>
    </submittedName>
</protein>
<dbReference type="InterPro" id="IPR000182">
    <property type="entry name" value="GNAT_dom"/>
</dbReference>
<dbReference type="HOGENOM" id="CLU_075236_0_0_9"/>
<dbReference type="SUPFAM" id="SSF55729">
    <property type="entry name" value="Acyl-CoA N-acyltransferases (Nat)"/>
    <property type="match status" value="1"/>
</dbReference>
<evidence type="ECO:0000313" key="3">
    <source>
        <dbReference type="Proteomes" id="UP000029278"/>
    </source>
</evidence>
<dbReference type="GO" id="GO:0016747">
    <property type="term" value="F:acyltransferase activity, transferring groups other than amino-acyl groups"/>
    <property type="evidence" value="ECO:0007669"/>
    <property type="project" value="InterPro"/>
</dbReference>
<dbReference type="PROSITE" id="PS51186">
    <property type="entry name" value="GNAT"/>
    <property type="match status" value="1"/>
</dbReference>
<dbReference type="STRING" id="44252.DJ90_4064"/>
<dbReference type="CDD" id="cd04301">
    <property type="entry name" value="NAT_SF"/>
    <property type="match status" value="1"/>
</dbReference>
<dbReference type="AlphaFoldDB" id="A0A091A370"/>
<accession>A0A091A370</accession>
<evidence type="ECO:0000259" key="1">
    <source>
        <dbReference type="PROSITE" id="PS51186"/>
    </source>
</evidence>